<protein>
    <submittedName>
        <fullName evidence="12">Squamosa promoter binding-like protein 6b</fullName>
    </submittedName>
</protein>
<organism evidence="12">
    <name type="scientific">Petunia hybrida</name>
    <name type="common">Petunia</name>
    <dbReference type="NCBI Taxonomy" id="4102"/>
    <lineage>
        <taxon>Eukaryota</taxon>
        <taxon>Viridiplantae</taxon>
        <taxon>Streptophyta</taxon>
        <taxon>Embryophyta</taxon>
        <taxon>Tracheophyta</taxon>
        <taxon>Spermatophyta</taxon>
        <taxon>Magnoliopsida</taxon>
        <taxon>eudicotyledons</taxon>
        <taxon>Gunneridae</taxon>
        <taxon>Pentapetalae</taxon>
        <taxon>asterids</taxon>
        <taxon>lamiids</taxon>
        <taxon>Solanales</taxon>
        <taxon>Solanaceae</taxon>
        <taxon>Petunioideae</taxon>
        <taxon>Petunia</taxon>
    </lineage>
</organism>
<evidence type="ECO:0000256" key="8">
    <source>
        <dbReference type="ARBA" id="ARBA00023242"/>
    </source>
</evidence>
<dbReference type="PROSITE" id="PS51141">
    <property type="entry name" value="ZF_SBP"/>
    <property type="match status" value="1"/>
</dbReference>
<dbReference type="PANTHER" id="PTHR31251:SF214">
    <property type="entry name" value="SQUAMOSA PROMOTER BINDING PROTEIN NTABSPL6-7"/>
    <property type="match status" value="1"/>
</dbReference>
<dbReference type="FunFam" id="4.10.1100.10:FF:000001">
    <property type="entry name" value="Squamosa promoter-binding-like protein 14"/>
    <property type="match status" value="1"/>
</dbReference>
<dbReference type="Pfam" id="PF03110">
    <property type="entry name" value="SBP"/>
    <property type="match status" value="1"/>
</dbReference>
<evidence type="ECO:0000256" key="6">
    <source>
        <dbReference type="ARBA" id="ARBA00023125"/>
    </source>
</evidence>
<evidence type="ECO:0000259" key="11">
    <source>
        <dbReference type="PROSITE" id="PS51141"/>
    </source>
</evidence>
<dbReference type="InterPro" id="IPR036893">
    <property type="entry name" value="SBP_sf"/>
</dbReference>
<proteinExistence type="evidence at transcript level"/>
<gene>
    <name evidence="12" type="primary">SPL6b</name>
</gene>
<dbReference type="EMBL" id="MF580476">
    <property type="protein sequence ID" value="AUW52974.1"/>
    <property type="molecule type" value="mRNA"/>
</dbReference>
<keyword evidence="2" id="KW-0479">Metal-binding</keyword>
<reference evidence="12" key="1">
    <citation type="submission" date="2017-08" db="EMBL/GenBank/DDBJ databases">
        <title>Genome-wide identification and characterization of the SBP-box gene family in Petunia.</title>
        <authorList>
            <person name="Liu G."/>
            <person name="Zhou Q."/>
        </authorList>
    </citation>
    <scope>NUCLEOTIDE SEQUENCE</scope>
</reference>
<evidence type="ECO:0000256" key="9">
    <source>
        <dbReference type="ARBA" id="ARBA00056472"/>
    </source>
</evidence>
<evidence type="ECO:0000256" key="3">
    <source>
        <dbReference type="ARBA" id="ARBA00022771"/>
    </source>
</evidence>
<keyword evidence="6" id="KW-0238">DNA-binding</keyword>
<comment type="function">
    <text evidence="9">Probable transcriptional factor. Binds to the promoter of the SQUAMOSA gene.</text>
</comment>
<keyword evidence="8" id="KW-0539">Nucleus</keyword>
<evidence type="ECO:0000313" key="12">
    <source>
        <dbReference type="EMBL" id="AUW52974.1"/>
    </source>
</evidence>
<dbReference type="InterPro" id="IPR044817">
    <property type="entry name" value="SBP-like"/>
</dbReference>
<evidence type="ECO:0000256" key="1">
    <source>
        <dbReference type="ARBA" id="ARBA00004123"/>
    </source>
</evidence>
<dbReference type="GO" id="GO:0008270">
    <property type="term" value="F:zinc ion binding"/>
    <property type="evidence" value="ECO:0007669"/>
    <property type="project" value="UniProtKB-KW"/>
</dbReference>
<evidence type="ECO:0000256" key="4">
    <source>
        <dbReference type="ARBA" id="ARBA00022833"/>
    </source>
</evidence>
<dbReference type="GO" id="GO:0005634">
    <property type="term" value="C:nucleus"/>
    <property type="evidence" value="ECO:0007669"/>
    <property type="project" value="UniProtKB-SubCell"/>
</dbReference>
<keyword evidence="7" id="KW-0804">Transcription</keyword>
<dbReference type="Gene3D" id="4.10.1100.10">
    <property type="entry name" value="Transcription factor, SBP-box domain"/>
    <property type="match status" value="1"/>
</dbReference>
<comment type="subcellular location">
    <subcellularLocation>
        <location evidence="1">Nucleus</location>
    </subcellularLocation>
</comment>
<evidence type="ECO:0000256" key="7">
    <source>
        <dbReference type="ARBA" id="ARBA00023163"/>
    </source>
</evidence>
<evidence type="ECO:0000256" key="5">
    <source>
        <dbReference type="ARBA" id="ARBA00023015"/>
    </source>
</evidence>
<evidence type="ECO:0000256" key="2">
    <source>
        <dbReference type="ARBA" id="ARBA00022723"/>
    </source>
</evidence>
<keyword evidence="3 10" id="KW-0863">Zinc-finger</keyword>
<dbReference type="InterPro" id="IPR004333">
    <property type="entry name" value="SBP_dom"/>
</dbReference>
<name>A0A2K9ZXI1_PETHY</name>
<accession>A0A2K9ZXI1</accession>
<dbReference type="GO" id="GO:0003677">
    <property type="term" value="F:DNA binding"/>
    <property type="evidence" value="ECO:0007669"/>
    <property type="project" value="UniProtKB-KW"/>
</dbReference>
<dbReference type="SUPFAM" id="SSF103612">
    <property type="entry name" value="SBT domain"/>
    <property type="match status" value="1"/>
</dbReference>
<feature type="domain" description="SBP-type" evidence="11">
    <location>
        <begin position="185"/>
        <end position="262"/>
    </location>
</feature>
<dbReference type="PANTHER" id="PTHR31251">
    <property type="entry name" value="SQUAMOSA PROMOTER-BINDING-LIKE PROTEIN 4"/>
    <property type="match status" value="1"/>
</dbReference>
<sequence>MEPMNYALEGRGFLLHDNIELPISGLATSRNLITFCDVDRIMFGTSQEISENTEFGGSGIADILRKIEASNPWSGGLGVESDEVELETANRHNDSISLPIGLKLERLIDYGEARSCQSSKGSSVLSLAESLLPLGKSQHGRREEPSIVYREVKSNSPLVENSAMSSLEPLLLGERSRTTNLHSQVPLCQVYGCNKDLSSSKDYHKKHKVCDEHSKAAKVIVNGIEQRFCQQCSRFHLLGAFDEGKRSCRKRLAGHNERRRKPQFDTHWGAKLLDMTSQRRVPFLFPEIHPGSPFCQERCEDRCKHIKLEETPICISELDVAMTKKQSPTKNLQHHHGMRKQNSTKIHLGATVSVQELSAGQNSTCALSLLSAHSQHLLHHSENHCAYLKRDHSLEKICGISDSRSFSSNQLYPSEGSDIDKIVRVLDDGQAASIEVLSERHVRRSNSMNSKHGLSPENGPTMDLVQLSSHLQRVEQLKNAVQVKQEDDIFSCFTNR</sequence>
<keyword evidence="5" id="KW-0805">Transcription regulation</keyword>
<evidence type="ECO:0000256" key="10">
    <source>
        <dbReference type="PROSITE-ProRule" id="PRU00470"/>
    </source>
</evidence>
<dbReference type="AlphaFoldDB" id="A0A2K9ZXI1"/>
<keyword evidence="4" id="KW-0862">Zinc</keyword>